<gene>
    <name evidence="9" type="ORF">M501DRAFT_925619</name>
</gene>
<dbReference type="PANTHER" id="PTHR24305">
    <property type="entry name" value="CYTOCHROME P450"/>
    <property type="match status" value="1"/>
</dbReference>
<keyword evidence="3 7" id="KW-0479">Metal-binding</keyword>
<dbReference type="InterPro" id="IPR036396">
    <property type="entry name" value="Cyt_P450_sf"/>
</dbReference>
<accession>A0A9P4VT83</accession>
<reference evidence="9" key="1">
    <citation type="journal article" date="2020" name="Stud. Mycol.">
        <title>101 Dothideomycetes genomes: a test case for predicting lifestyles and emergence of pathogens.</title>
        <authorList>
            <person name="Haridas S."/>
            <person name="Albert R."/>
            <person name="Binder M."/>
            <person name="Bloem J."/>
            <person name="Labutti K."/>
            <person name="Salamov A."/>
            <person name="Andreopoulos B."/>
            <person name="Baker S."/>
            <person name="Barry K."/>
            <person name="Bills G."/>
            <person name="Bluhm B."/>
            <person name="Cannon C."/>
            <person name="Castanera R."/>
            <person name="Culley D."/>
            <person name="Daum C."/>
            <person name="Ezra D."/>
            <person name="Gonzalez J."/>
            <person name="Henrissat B."/>
            <person name="Kuo A."/>
            <person name="Liang C."/>
            <person name="Lipzen A."/>
            <person name="Lutzoni F."/>
            <person name="Magnuson J."/>
            <person name="Mondo S."/>
            <person name="Nolan M."/>
            <person name="Ohm R."/>
            <person name="Pangilinan J."/>
            <person name="Park H.-J."/>
            <person name="Ramirez L."/>
            <person name="Alfaro M."/>
            <person name="Sun H."/>
            <person name="Tritt A."/>
            <person name="Yoshinaga Y."/>
            <person name="Zwiers L.-H."/>
            <person name="Turgeon B."/>
            <person name="Goodwin S."/>
            <person name="Spatafora J."/>
            <person name="Crous P."/>
            <person name="Grigoriev I."/>
        </authorList>
    </citation>
    <scope>NUCLEOTIDE SEQUENCE</scope>
    <source>
        <strain evidence="9">CBS 101060</strain>
    </source>
</reference>
<keyword evidence="5 7" id="KW-0408">Iron</keyword>
<evidence type="ECO:0000256" key="4">
    <source>
        <dbReference type="ARBA" id="ARBA00023002"/>
    </source>
</evidence>
<evidence type="ECO:0000313" key="10">
    <source>
        <dbReference type="Proteomes" id="UP000799429"/>
    </source>
</evidence>
<keyword evidence="7 8" id="KW-0349">Heme</keyword>
<dbReference type="GO" id="GO:0005506">
    <property type="term" value="F:iron ion binding"/>
    <property type="evidence" value="ECO:0007669"/>
    <property type="project" value="InterPro"/>
</dbReference>
<keyword evidence="4 8" id="KW-0560">Oxidoreductase</keyword>
<dbReference type="InterPro" id="IPR050121">
    <property type="entry name" value="Cytochrome_P450_monoxygenase"/>
</dbReference>
<comment type="caution">
    <text evidence="9">The sequence shown here is derived from an EMBL/GenBank/DDBJ whole genome shotgun (WGS) entry which is preliminary data.</text>
</comment>
<evidence type="ECO:0000256" key="7">
    <source>
        <dbReference type="PIRSR" id="PIRSR602401-1"/>
    </source>
</evidence>
<keyword evidence="6 8" id="KW-0503">Monooxygenase</keyword>
<dbReference type="GO" id="GO:0016705">
    <property type="term" value="F:oxidoreductase activity, acting on paired donors, with incorporation or reduction of molecular oxygen"/>
    <property type="evidence" value="ECO:0007669"/>
    <property type="project" value="InterPro"/>
</dbReference>
<dbReference type="InterPro" id="IPR001128">
    <property type="entry name" value="Cyt_P450"/>
</dbReference>
<evidence type="ECO:0000256" key="1">
    <source>
        <dbReference type="ARBA" id="ARBA00001971"/>
    </source>
</evidence>
<evidence type="ECO:0000256" key="2">
    <source>
        <dbReference type="ARBA" id="ARBA00010617"/>
    </source>
</evidence>
<protein>
    <submittedName>
        <fullName evidence="9">Cytochrome P450</fullName>
    </submittedName>
</protein>
<dbReference type="InterPro" id="IPR017972">
    <property type="entry name" value="Cyt_P450_CS"/>
</dbReference>
<feature type="binding site" description="axial binding residue" evidence="7">
    <location>
        <position position="425"/>
    </location>
    <ligand>
        <name>heme</name>
        <dbReference type="ChEBI" id="CHEBI:30413"/>
    </ligand>
    <ligandPart>
        <name>Fe</name>
        <dbReference type="ChEBI" id="CHEBI:18248"/>
    </ligandPart>
</feature>
<dbReference type="SUPFAM" id="SSF48264">
    <property type="entry name" value="Cytochrome P450"/>
    <property type="match status" value="1"/>
</dbReference>
<comment type="similarity">
    <text evidence="2 8">Belongs to the cytochrome P450 family.</text>
</comment>
<dbReference type="PANTHER" id="PTHR24305:SF157">
    <property type="entry name" value="N-ACETYLTRYPTOPHAN 6-HYDROXYLASE IVOC-RELATED"/>
    <property type="match status" value="1"/>
</dbReference>
<dbReference type="AlphaFoldDB" id="A0A9P4VT83"/>
<dbReference type="OrthoDB" id="3945418at2759"/>
<evidence type="ECO:0000256" key="3">
    <source>
        <dbReference type="ARBA" id="ARBA00022723"/>
    </source>
</evidence>
<dbReference type="InterPro" id="IPR002401">
    <property type="entry name" value="Cyt_P450_E_grp-I"/>
</dbReference>
<dbReference type="PROSITE" id="PS00086">
    <property type="entry name" value="CYTOCHROME_P450"/>
    <property type="match status" value="1"/>
</dbReference>
<name>A0A9P4VT83_9PEZI</name>
<evidence type="ECO:0000256" key="6">
    <source>
        <dbReference type="ARBA" id="ARBA00023033"/>
    </source>
</evidence>
<dbReference type="GO" id="GO:0020037">
    <property type="term" value="F:heme binding"/>
    <property type="evidence" value="ECO:0007669"/>
    <property type="project" value="InterPro"/>
</dbReference>
<dbReference type="Pfam" id="PF00067">
    <property type="entry name" value="p450"/>
    <property type="match status" value="1"/>
</dbReference>
<dbReference type="PRINTS" id="PR00385">
    <property type="entry name" value="P450"/>
</dbReference>
<evidence type="ECO:0000313" key="9">
    <source>
        <dbReference type="EMBL" id="KAF2842833.1"/>
    </source>
</evidence>
<dbReference type="Gene3D" id="1.10.630.10">
    <property type="entry name" value="Cytochrome P450"/>
    <property type="match status" value="1"/>
</dbReference>
<dbReference type="CDD" id="cd11062">
    <property type="entry name" value="CYP58-like"/>
    <property type="match status" value="1"/>
</dbReference>
<dbReference type="EMBL" id="MU006089">
    <property type="protein sequence ID" value="KAF2842833.1"/>
    <property type="molecule type" value="Genomic_DNA"/>
</dbReference>
<dbReference type="Proteomes" id="UP000799429">
    <property type="component" value="Unassembled WGS sequence"/>
</dbReference>
<evidence type="ECO:0000256" key="8">
    <source>
        <dbReference type="RuleBase" id="RU000461"/>
    </source>
</evidence>
<dbReference type="GO" id="GO:0004497">
    <property type="term" value="F:monooxygenase activity"/>
    <property type="evidence" value="ECO:0007669"/>
    <property type="project" value="UniProtKB-KW"/>
</dbReference>
<organism evidence="9 10">
    <name type="scientific">Patellaria atrata CBS 101060</name>
    <dbReference type="NCBI Taxonomy" id="1346257"/>
    <lineage>
        <taxon>Eukaryota</taxon>
        <taxon>Fungi</taxon>
        <taxon>Dikarya</taxon>
        <taxon>Ascomycota</taxon>
        <taxon>Pezizomycotina</taxon>
        <taxon>Dothideomycetes</taxon>
        <taxon>Dothideomycetes incertae sedis</taxon>
        <taxon>Patellariales</taxon>
        <taxon>Patellariaceae</taxon>
        <taxon>Patellaria</taxon>
    </lineage>
</organism>
<comment type="cofactor">
    <cofactor evidence="1 7">
        <name>heme</name>
        <dbReference type="ChEBI" id="CHEBI:30413"/>
    </cofactor>
</comment>
<evidence type="ECO:0000256" key="5">
    <source>
        <dbReference type="ARBA" id="ARBA00023004"/>
    </source>
</evidence>
<proteinExistence type="inferred from homology"/>
<sequence>MRCIYRLFFHPLAKFPGPKLAALSVWYEGYYDVVGKGKYIFHVKKLHEIYGPIVRIGPNELHILDHEYYDRLYNQTNRLDKYDYFYSMLGNPTALFGTIRADVHRLRKASLSPFFSPQNIARFHSEHQAIVDRLTTRMEACATKNEPVPLFFAYRCMSVDIITEFIFGEGLNLLEREDWGRNFYTAWRSLWDLSPLIRQFPPLLTISMAMPRWFTALTNPLALNVVDMFKYIDDQTEKALRSSPEKIKQKGRPVAVYDVAQSDNLPSQEKTFERLAVEANGLVAAGFETTAATLSTATYFVLANPQVHAKLVEELQERIPDLNEIPLYSTLEKFPYLWAVVKESLRISIGAISRLPRVNPKEPMRYKDWIIPPNTAVGMSALFIEMDPIIFPSPDRFIPERWLEPGAKARLEPWLLTFGKGTRSCIGTNLAYAEMYTTIATVFRRFPSMQLFDTTWEDMEPAHDYFAGMVRFDRRSGRCGVSVRVGGK</sequence>
<dbReference type="PRINTS" id="PR00463">
    <property type="entry name" value="EP450I"/>
</dbReference>
<keyword evidence="10" id="KW-1185">Reference proteome</keyword>